<reference evidence="1 2" key="1">
    <citation type="submission" date="2016-08" db="EMBL/GenBank/DDBJ databases">
        <title>Draft genome sequence of Candidatus Piscirickettsia litoralis, from seawater.</title>
        <authorList>
            <person name="Wan X."/>
            <person name="Lee A.J."/>
            <person name="Hou S."/>
            <person name="Donachie S.P."/>
        </authorList>
    </citation>
    <scope>NUCLEOTIDE SEQUENCE [LARGE SCALE GENOMIC DNA]</scope>
    <source>
        <strain evidence="1 2">Y2</strain>
    </source>
</reference>
<dbReference type="RefSeq" id="WP_069314024.1">
    <property type="nucleotide sequence ID" value="NZ_MDTU01000002.1"/>
</dbReference>
<name>A0ABX2ZYU5_9GAMM</name>
<dbReference type="EMBL" id="MDTU01000002">
    <property type="protein sequence ID" value="ODN41559.1"/>
    <property type="molecule type" value="Genomic_DNA"/>
</dbReference>
<sequence>MTSSIQFDFTALAKVDPMLERLATDINKTGKQALNATTRILKAELKRGLAGELNMPMAVIRRRVPLKNRGSATEKKIWLGLNPVAVSRLNPKQHRKGVKARRYVFEGAFIAPTKGGLQVFRRVGRKRLPILKQFVAIEDQSVPRAKEVIKKAGFIFNQEFEKRL</sequence>
<keyword evidence="2" id="KW-1185">Reference proteome</keyword>
<evidence type="ECO:0000313" key="1">
    <source>
        <dbReference type="EMBL" id="ODN41559.1"/>
    </source>
</evidence>
<protein>
    <recommendedName>
        <fullName evidence="3">Phage tail protein</fullName>
    </recommendedName>
</protein>
<evidence type="ECO:0000313" key="2">
    <source>
        <dbReference type="Proteomes" id="UP000094329"/>
    </source>
</evidence>
<organism evidence="1 2">
    <name type="scientific">Piscirickettsia litoralis</name>
    <dbReference type="NCBI Taxonomy" id="1891921"/>
    <lineage>
        <taxon>Bacteria</taxon>
        <taxon>Pseudomonadati</taxon>
        <taxon>Pseudomonadota</taxon>
        <taxon>Gammaproteobacteria</taxon>
        <taxon>Thiotrichales</taxon>
        <taxon>Piscirickettsiaceae</taxon>
        <taxon>Piscirickettsia</taxon>
    </lineage>
</organism>
<gene>
    <name evidence="1" type="ORF">BGC07_15740</name>
</gene>
<accession>A0ABX2ZYU5</accession>
<evidence type="ECO:0008006" key="3">
    <source>
        <dbReference type="Google" id="ProtNLM"/>
    </source>
</evidence>
<comment type="caution">
    <text evidence="1">The sequence shown here is derived from an EMBL/GenBank/DDBJ whole genome shotgun (WGS) entry which is preliminary data.</text>
</comment>
<dbReference type="Proteomes" id="UP000094329">
    <property type="component" value="Unassembled WGS sequence"/>
</dbReference>
<proteinExistence type="predicted"/>